<dbReference type="Pfam" id="PF03083">
    <property type="entry name" value="MtN3_slv"/>
    <property type="match status" value="1"/>
</dbReference>
<sequence length="77" mass="8448">MSLIAIISPLSMTPQVYQVYLHKNVTGISLSTWLLSAATSIIWLAYGFHRKDKPIIFNSTMGGILCTAIAAGVFLYK</sequence>
<evidence type="ECO:0000313" key="2">
    <source>
        <dbReference type="EMBL" id="OGD83085.1"/>
    </source>
</evidence>
<feature type="transmembrane region" description="Helical" evidence="1">
    <location>
        <begin position="55"/>
        <end position="76"/>
    </location>
</feature>
<feature type="transmembrane region" description="Helical" evidence="1">
    <location>
        <begin position="28"/>
        <end position="48"/>
    </location>
</feature>
<keyword evidence="1" id="KW-0812">Transmembrane</keyword>
<dbReference type="GO" id="GO:0016020">
    <property type="term" value="C:membrane"/>
    <property type="evidence" value="ECO:0007669"/>
    <property type="project" value="InterPro"/>
</dbReference>
<dbReference type="InterPro" id="IPR004316">
    <property type="entry name" value="SWEET_rpt"/>
</dbReference>
<dbReference type="AlphaFoldDB" id="A0A1F5FU15"/>
<gene>
    <name evidence="2" type="ORF">A2572_04980</name>
</gene>
<evidence type="ECO:0000313" key="3">
    <source>
        <dbReference type="Proteomes" id="UP000179237"/>
    </source>
</evidence>
<protein>
    <recommendedName>
        <fullName evidence="4">Sugar efflux transporter for intercellular exchange</fullName>
    </recommendedName>
</protein>
<evidence type="ECO:0000256" key="1">
    <source>
        <dbReference type="SAM" id="Phobius"/>
    </source>
</evidence>
<reference evidence="2 3" key="1">
    <citation type="journal article" date="2016" name="Nat. Commun.">
        <title>Thousands of microbial genomes shed light on interconnected biogeochemical processes in an aquifer system.</title>
        <authorList>
            <person name="Anantharaman K."/>
            <person name="Brown C.T."/>
            <person name="Hug L.A."/>
            <person name="Sharon I."/>
            <person name="Castelle C.J."/>
            <person name="Probst A.J."/>
            <person name="Thomas B.C."/>
            <person name="Singh A."/>
            <person name="Wilkins M.J."/>
            <person name="Karaoz U."/>
            <person name="Brodie E.L."/>
            <person name="Williams K.H."/>
            <person name="Hubbard S.S."/>
            <person name="Banfield J.F."/>
        </authorList>
    </citation>
    <scope>NUCLEOTIDE SEQUENCE [LARGE SCALE GENOMIC DNA]</scope>
</reference>
<keyword evidence="1" id="KW-0472">Membrane</keyword>
<name>A0A1F5FU15_9BACT</name>
<evidence type="ECO:0008006" key="4">
    <source>
        <dbReference type="Google" id="ProtNLM"/>
    </source>
</evidence>
<dbReference type="EMBL" id="MFAQ01000029">
    <property type="protein sequence ID" value="OGD83085.1"/>
    <property type="molecule type" value="Genomic_DNA"/>
</dbReference>
<comment type="caution">
    <text evidence="2">The sequence shown here is derived from an EMBL/GenBank/DDBJ whole genome shotgun (WGS) entry which is preliminary data.</text>
</comment>
<organism evidence="2 3">
    <name type="scientific">Candidatus Collierbacteria bacterium RIFOXYD1_FULL_40_9</name>
    <dbReference type="NCBI Taxonomy" id="1817731"/>
    <lineage>
        <taxon>Bacteria</taxon>
        <taxon>Candidatus Collieribacteriota</taxon>
    </lineage>
</organism>
<accession>A0A1F5FU15</accession>
<keyword evidence="1" id="KW-1133">Transmembrane helix</keyword>
<dbReference type="Gene3D" id="1.20.1280.290">
    <property type="match status" value="1"/>
</dbReference>
<proteinExistence type="predicted"/>
<dbReference type="Proteomes" id="UP000179237">
    <property type="component" value="Unassembled WGS sequence"/>
</dbReference>